<evidence type="ECO:0000313" key="3">
    <source>
        <dbReference type="Proteomes" id="UP000267096"/>
    </source>
</evidence>
<sequence length="173" mass="19176">MGNSESNENQGLGGMGKAGDESNKYKLYRLVDMHGGGELVPWMRYAKNSGDYSIIDEFIETKVKELMYNSGKGKMVSVAELVKIRNKERNAMLSALKRKKGKALKLLDGGGRGGQGDSKYREVVWKLDERGTMGENLVGICLLQGSAVHNTLAIKLMSTYPKMINDIFISEDY</sequence>
<dbReference type="PANTHER" id="PTHR10582:SF30">
    <property type="entry name" value="ION TRANSPORT DOMAIN-CONTAINING PROTEIN"/>
    <property type="match status" value="1"/>
</dbReference>
<gene>
    <name evidence="2" type="ORF">ASIM_LOCUS18069</name>
</gene>
<protein>
    <submittedName>
        <fullName evidence="4">Nanchung (inferred by orthology to a D. melanogaster protein)</fullName>
    </submittedName>
</protein>
<dbReference type="WBParaSite" id="ASIM_0001867101-mRNA-1">
    <property type="protein sequence ID" value="ASIM_0001867101-mRNA-1"/>
    <property type="gene ID" value="ASIM_0001867101"/>
</dbReference>
<keyword evidence="1" id="KW-0677">Repeat</keyword>
<reference evidence="2 3" key="2">
    <citation type="submission" date="2018-11" db="EMBL/GenBank/DDBJ databases">
        <authorList>
            <consortium name="Pathogen Informatics"/>
        </authorList>
    </citation>
    <scope>NUCLEOTIDE SEQUENCE [LARGE SCALE GENOMIC DNA]</scope>
</reference>
<dbReference type="PANTHER" id="PTHR10582">
    <property type="entry name" value="TRANSIENT RECEPTOR POTENTIAL ION CHANNEL PROTEIN"/>
    <property type="match status" value="1"/>
</dbReference>
<keyword evidence="3" id="KW-1185">Reference proteome</keyword>
<dbReference type="GO" id="GO:0005886">
    <property type="term" value="C:plasma membrane"/>
    <property type="evidence" value="ECO:0007669"/>
    <property type="project" value="TreeGrafter"/>
</dbReference>
<reference evidence="4" key="1">
    <citation type="submission" date="2017-02" db="UniProtKB">
        <authorList>
            <consortium name="WormBaseParasite"/>
        </authorList>
    </citation>
    <scope>IDENTIFICATION</scope>
</reference>
<dbReference type="InterPro" id="IPR024862">
    <property type="entry name" value="TRPV"/>
</dbReference>
<accession>A0A0M3KCH1</accession>
<evidence type="ECO:0000256" key="1">
    <source>
        <dbReference type="ARBA" id="ARBA00022737"/>
    </source>
</evidence>
<dbReference type="GO" id="GO:0098703">
    <property type="term" value="P:calcium ion import across plasma membrane"/>
    <property type="evidence" value="ECO:0007669"/>
    <property type="project" value="TreeGrafter"/>
</dbReference>
<evidence type="ECO:0000313" key="2">
    <source>
        <dbReference type="EMBL" id="VDK63058.1"/>
    </source>
</evidence>
<dbReference type="OrthoDB" id="533508at2759"/>
<dbReference type="GO" id="GO:0005262">
    <property type="term" value="F:calcium channel activity"/>
    <property type="evidence" value="ECO:0007669"/>
    <property type="project" value="TreeGrafter"/>
</dbReference>
<proteinExistence type="predicted"/>
<organism evidence="4">
    <name type="scientific">Anisakis simplex</name>
    <name type="common">Herring worm</name>
    <dbReference type="NCBI Taxonomy" id="6269"/>
    <lineage>
        <taxon>Eukaryota</taxon>
        <taxon>Metazoa</taxon>
        <taxon>Ecdysozoa</taxon>
        <taxon>Nematoda</taxon>
        <taxon>Chromadorea</taxon>
        <taxon>Rhabditida</taxon>
        <taxon>Spirurina</taxon>
        <taxon>Ascaridomorpha</taxon>
        <taxon>Ascaridoidea</taxon>
        <taxon>Anisakidae</taxon>
        <taxon>Anisakis</taxon>
        <taxon>Anisakis simplex complex</taxon>
    </lineage>
</organism>
<name>A0A0M3KCH1_ANISI</name>
<evidence type="ECO:0000313" key="4">
    <source>
        <dbReference type="WBParaSite" id="ASIM_0001867101-mRNA-1"/>
    </source>
</evidence>
<dbReference type="EMBL" id="UYRR01034992">
    <property type="protein sequence ID" value="VDK63058.1"/>
    <property type="molecule type" value="Genomic_DNA"/>
</dbReference>
<dbReference type="AlphaFoldDB" id="A0A0M3KCH1"/>
<dbReference type="Proteomes" id="UP000267096">
    <property type="component" value="Unassembled WGS sequence"/>
</dbReference>